<proteinExistence type="predicted"/>
<dbReference type="AlphaFoldDB" id="K9ANL5"/>
<dbReference type="SUPFAM" id="SSF52540">
    <property type="entry name" value="P-loop containing nucleoside triphosphate hydrolases"/>
    <property type="match status" value="1"/>
</dbReference>
<dbReference type="PANTHER" id="PTHR42781">
    <property type="entry name" value="SPERMIDINE/PUTRESCINE IMPORT ATP-BINDING PROTEIN POTA"/>
    <property type="match status" value="1"/>
</dbReference>
<dbReference type="SMART" id="SM00382">
    <property type="entry name" value="AAA"/>
    <property type="match status" value="1"/>
</dbReference>
<dbReference type="InterPro" id="IPR017871">
    <property type="entry name" value="ABC_transporter-like_CS"/>
</dbReference>
<dbReference type="Pfam" id="PF00005">
    <property type="entry name" value="ABC_tran"/>
    <property type="match status" value="1"/>
</dbReference>
<dbReference type="EMBL" id="AMSQ01000005">
    <property type="protein sequence ID" value="EKU48953.1"/>
    <property type="molecule type" value="Genomic_DNA"/>
</dbReference>
<dbReference type="OrthoDB" id="9802264at2"/>
<dbReference type="GO" id="GO:0016887">
    <property type="term" value="F:ATP hydrolysis activity"/>
    <property type="evidence" value="ECO:0007669"/>
    <property type="project" value="InterPro"/>
</dbReference>
<dbReference type="Gene3D" id="3.40.50.300">
    <property type="entry name" value="P-loop containing nucleotide triphosphate hydrolases"/>
    <property type="match status" value="1"/>
</dbReference>
<comment type="caution">
    <text evidence="5">The sequence shown here is derived from an EMBL/GenBank/DDBJ whole genome shotgun (WGS) entry which is preliminary data.</text>
</comment>
<feature type="domain" description="ABC transporter" evidence="4">
    <location>
        <begin position="1"/>
        <end position="201"/>
    </location>
</feature>
<evidence type="ECO:0000259" key="4">
    <source>
        <dbReference type="PROSITE" id="PS50893"/>
    </source>
</evidence>
<dbReference type="RefSeq" id="WP_009382831.1">
    <property type="nucleotide sequence ID" value="NZ_AMSQ01000005.1"/>
</dbReference>
<keyword evidence="2" id="KW-0547">Nucleotide-binding</keyword>
<sequence length="201" mass="23001">MLEIKILKHIHQHPISIEIEDDKPHIYALQGKSGVGKTTILNIIAGLKRGESTFIKINDQLVEDSKTGHATKIQDRGIGYLFQDYQLFPHLTVRQNLTFMTPMSDHIETLIQKLKIGHLLKNYPNTLSGGEKQRVSLARALSTKPNLLLLDEPFSSLDDESREEGIQLIQEIYRSWQIPIIFVTHSSYEAERLADHIIRIE</sequence>
<dbReference type="PROSITE" id="PS00211">
    <property type="entry name" value="ABC_TRANSPORTER_1"/>
    <property type="match status" value="1"/>
</dbReference>
<dbReference type="InterPro" id="IPR003593">
    <property type="entry name" value="AAA+_ATPase"/>
</dbReference>
<dbReference type="Proteomes" id="UP000009885">
    <property type="component" value="Unassembled WGS sequence"/>
</dbReference>
<dbReference type="InterPro" id="IPR003439">
    <property type="entry name" value="ABC_transporter-like_ATP-bd"/>
</dbReference>
<evidence type="ECO:0000256" key="3">
    <source>
        <dbReference type="ARBA" id="ARBA00022840"/>
    </source>
</evidence>
<reference evidence="5 6" key="1">
    <citation type="journal article" date="2013" name="Genome Announc.">
        <title>Genome Sequence of Staphylococcus massiliensis Strain S46, Isolated from the Surface of Healthy Human Skin.</title>
        <authorList>
            <person name="Srivastav R."/>
            <person name="Singh A."/>
            <person name="Jangir P.K."/>
            <person name="Kumari C."/>
            <person name="Muduli S."/>
            <person name="Sharma R."/>
        </authorList>
    </citation>
    <scope>NUCLEOTIDE SEQUENCE [LARGE SCALE GENOMIC DNA]</scope>
    <source>
        <strain evidence="5 6">S46</strain>
    </source>
</reference>
<dbReference type="InterPro" id="IPR027417">
    <property type="entry name" value="P-loop_NTPase"/>
</dbReference>
<dbReference type="InterPro" id="IPR050093">
    <property type="entry name" value="ABC_SmlMolc_Importer"/>
</dbReference>
<dbReference type="GO" id="GO:0005524">
    <property type="term" value="F:ATP binding"/>
    <property type="evidence" value="ECO:0007669"/>
    <property type="project" value="UniProtKB-KW"/>
</dbReference>
<gene>
    <name evidence="5" type="ORF">C273_04080</name>
</gene>
<protein>
    <submittedName>
        <fullName evidence="5">Molybdenum transport ATP-binding protein ModC</fullName>
    </submittedName>
</protein>
<evidence type="ECO:0000313" key="5">
    <source>
        <dbReference type="EMBL" id="EKU48953.1"/>
    </source>
</evidence>
<dbReference type="PROSITE" id="PS50893">
    <property type="entry name" value="ABC_TRANSPORTER_2"/>
    <property type="match status" value="1"/>
</dbReference>
<organism evidence="5 6">
    <name type="scientific">Staphylococcus massiliensis S46</name>
    <dbReference type="NCBI Taxonomy" id="1229783"/>
    <lineage>
        <taxon>Bacteria</taxon>
        <taxon>Bacillati</taxon>
        <taxon>Bacillota</taxon>
        <taxon>Bacilli</taxon>
        <taxon>Bacillales</taxon>
        <taxon>Staphylococcaceae</taxon>
        <taxon>Staphylococcus</taxon>
    </lineage>
</organism>
<keyword evidence="1" id="KW-0813">Transport</keyword>
<evidence type="ECO:0000313" key="6">
    <source>
        <dbReference type="Proteomes" id="UP000009885"/>
    </source>
</evidence>
<evidence type="ECO:0000256" key="1">
    <source>
        <dbReference type="ARBA" id="ARBA00022448"/>
    </source>
</evidence>
<name>K9ANL5_9STAP</name>
<accession>K9ANL5</accession>
<dbReference type="PATRIC" id="fig|1229783.3.peg.821"/>
<evidence type="ECO:0000256" key="2">
    <source>
        <dbReference type="ARBA" id="ARBA00022741"/>
    </source>
</evidence>
<dbReference type="PANTHER" id="PTHR42781:SF4">
    <property type="entry name" value="SPERMIDINE_PUTRESCINE IMPORT ATP-BINDING PROTEIN POTA"/>
    <property type="match status" value="1"/>
</dbReference>
<dbReference type="STRING" id="1229783.C273_04080"/>
<dbReference type="eggNOG" id="COG3842">
    <property type="taxonomic scope" value="Bacteria"/>
</dbReference>
<keyword evidence="6" id="KW-1185">Reference proteome</keyword>
<keyword evidence="3 5" id="KW-0067">ATP-binding</keyword>